<dbReference type="PANTHER" id="PTHR33096">
    <property type="entry name" value="CXC2 DOMAIN-CONTAINING PROTEIN"/>
    <property type="match status" value="1"/>
</dbReference>
<proteinExistence type="predicted"/>
<feature type="domain" description="CxC1-like cysteine cluster associated with KDZ transposases" evidence="2">
    <location>
        <begin position="134"/>
        <end position="223"/>
    </location>
</feature>
<dbReference type="AlphaFoldDB" id="A0AAD2K5T2"/>
<reference evidence="3" key="1">
    <citation type="submission" date="2023-11" db="EMBL/GenBank/DDBJ databases">
        <authorList>
            <person name="De Vega J J."/>
            <person name="De Vega J J."/>
        </authorList>
    </citation>
    <scope>NUCLEOTIDE SEQUENCE</scope>
</reference>
<keyword evidence="4" id="KW-1185">Reference proteome</keyword>
<dbReference type="PANTHER" id="PTHR33096:SF1">
    <property type="entry name" value="CXC1-LIKE CYSTEINE CLUSTER ASSOCIATED WITH KDZ TRANSPOSASES DOMAIN-CONTAINING PROTEIN"/>
    <property type="match status" value="1"/>
</dbReference>
<evidence type="ECO:0000313" key="4">
    <source>
        <dbReference type="Proteomes" id="UP001295794"/>
    </source>
</evidence>
<sequence>MNSLLDPEPPESVAQASGLGKEQNTMLKDQMEVDETNMTGEDVWEDMASDAGPAAGPAAGSAAGSAAGLGVGAGLPPYIPEILVRPHGLQRKPRATQASSVWIHLIPDLALSLLAFRKSSFACPPTSLAATIYQNCDNPSCTQNKIRVLCLHIAHFQHIDVQACSCVSPATVLLEHGALATSPSKPQIAVAVNTLEIYQALFERSCIAIQAFTNALTTLYNTRGFELMSKTFDSEHATDPLRQALSQAVHVYSSIQRHIRKMVNDALAMEYSQINTRLSSTV</sequence>
<dbReference type="Proteomes" id="UP001295794">
    <property type="component" value="Unassembled WGS sequence"/>
</dbReference>
<evidence type="ECO:0000256" key="1">
    <source>
        <dbReference type="SAM" id="MobiDB-lite"/>
    </source>
</evidence>
<evidence type="ECO:0000313" key="3">
    <source>
        <dbReference type="EMBL" id="CAK5280809.1"/>
    </source>
</evidence>
<dbReference type="InterPro" id="IPR041320">
    <property type="entry name" value="CxC1"/>
</dbReference>
<protein>
    <recommendedName>
        <fullName evidence="2">CxC1-like cysteine cluster associated with KDZ transposases domain-containing protein</fullName>
    </recommendedName>
</protein>
<gene>
    <name evidence="3" type="ORF">MYCIT1_LOCUS31460</name>
</gene>
<dbReference type="Pfam" id="PF18802">
    <property type="entry name" value="CxC1"/>
    <property type="match status" value="1"/>
</dbReference>
<evidence type="ECO:0000259" key="2">
    <source>
        <dbReference type="Pfam" id="PF18802"/>
    </source>
</evidence>
<name>A0AAD2K5T2_9AGAR</name>
<feature type="region of interest" description="Disordered" evidence="1">
    <location>
        <begin position="1"/>
        <end position="39"/>
    </location>
</feature>
<accession>A0AAD2K5T2</accession>
<organism evidence="3 4">
    <name type="scientific">Mycena citricolor</name>
    <dbReference type="NCBI Taxonomy" id="2018698"/>
    <lineage>
        <taxon>Eukaryota</taxon>
        <taxon>Fungi</taxon>
        <taxon>Dikarya</taxon>
        <taxon>Basidiomycota</taxon>
        <taxon>Agaricomycotina</taxon>
        <taxon>Agaricomycetes</taxon>
        <taxon>Agaricomycetidae</taxon>
        <taxon>Agaricales</taxon>
        <taxon>Marasmiineae</taxon>
        <taxon>Mycenaceae</taxon>
        <taxon>Mycena</taxon>
    </lineage>
</organism>
<dbReference type="EMBL" id="CAVNYO010000440">
    <property type="protein sequence ID" value="CAK5280809.1"/>
    <property type="molecule type" value="Genomic_DNA"/>
</dbReference>
<comment type="caution">
    <text evidence="3">The sequence shown here is derived from an EMBL/GenBank/DDBJ whole genome shotgun (WGS) entry which is preliminary data.</text>
</comment>